<proteinExistence type="predicted"/>
<dbReference type="AlphaFoldDB" id="A0AAE9Z9D9"/>
<gene>
    <name evidence="1" type="ORF">SG34_031575</name>
</gene>
<reference evidence="1 2" key="2">
    <citation type="journal article" date="2022" name="Mar. Drugs">
        <title>Bioassay-Guided Fractionation Leads to the Detection of Cholic Acid Generated by the Rare Thalassomonas sp.</title>
        <authorList>
            <person name="Pheiffer F."/>
            <person name="Schneider Y.K."/>
            <person name="Hansen E.H."/>
            <person name="Andersen J.H."/>
            <person name="Isaksson J."/>
            <person name="Busche T."/>
            <person name="R C."/>
            <person name="Kalinowski J."/>
            <person name="Zyl L.V."/>
            <person name="Trindade M."/>
        </authorList>
    </citation>
    <scope>NUCLEOTIDE SEQUENCE [LARGE SCALE GENOMIC DNA]</scope>
    <source>
        <strain evidence="1 2">XOM25</strain>
    </source>
</reference>
<protein>
    <submittedName>
        <fullName evidence="1">Uncharacterized protein</fullName>
    </submittedName>
</protein>
<reference evidence="1 2" key="1">
    <citation type="journal article" date="2015" name="Genome Announc.">
        <title>Draft Genome Sequences of Marine Isolates of Thalassomonas viridans and Thalassomonas actiniarum.</title>
        <authorList>
            <person name="Olonade I."/>
            <person name="van Zyl L.J."/>
            <person name="Trindade M."/>
        </authorList>
    </citation>
    <scope>NUCLEOTIDE SEQUENCE [LARGE SCALE GENOMIC DNA]</scope>
    <source>
        <strain evidence="1 2">XOM25</strain>
    </source>
</reference>
<evidence type="ECO:0000313" key="2">
    <source>
        <dbReference type="Proteomes" id="UP000032352"/>
    </source>
</evidence>
<dbReference type="KEGG" id="tvd:SG34_031575"/>
<dbReference type="RefSeq" id="WP_044837604.1">
    <property type="nucleotide sequence ID" value="NZ_CP059734.1"/>
</dbReference>
<dbReference type="EMBL" id="CP059734">
    <property type="protein sequence ID" value="WDE08465.1"/>
    <property type="molecule type" value="Genomic_DNA"/>
</dbReference>
<dbReference type="Proteomes" id="UP000032352">
    <property type="component" value="Chromosome pTvir"/>
</dbReference>
<sequence>METIPSKIEMNTASLRGVDHSLQEVEDQGWGKEDSKIVFKKENDTFYATKAPSGVRVPCFDYANDKMAKILTDLTGNDDIHDVLNTTSCCCKAKYKKPATIDEIRKIVKAPDLEIASSMKEVFNDQGIMRLEQRRKQYDSDAVMSMFKEKLNAAQKIDDSIKNDPMKAKTLILIHDVHKHKDDDYTTKNREMMTDQALRRIANGGGDYAAVTIHELDKILAARKDKVNIETFAHGFSGPGTSDFVQQKGVQLSLGGGMTGAQFAIDTGLDKVEQGKIKDVNLIVCHSAYGFAADFQSALKTDEDGNAPVVHAPYGSCKVSNDVFDKGELTVTPIDDDSISILDDAEHSDRFMQFDNGVMSDPDKPKPELFSNNSGSYENVQHKQVFVVD</sequence>
<organism evidence="1 2">
    <name type="scientific">Thalassomonas viridans</name>
    <dbReference type="NCBI Taxonomy" id="137584"/>
    <lineage>
        <taxon>Bacteria</taxon>
        <taxon>Pseudomonadati</taxon>
        <taxon>Pseudomonadota</taxon>
        <taxon>Gammaproteobacteria</taxon>
        <taxon>Alteromonadales</taxon>
        <taxon>Colwelliaceae</taxon>
        <taxon>Thalassomonas</taxon>
    </lineage>
</organism>
<evidence type="ECO:0000313" key="1">
    <source>
        <dbReference type="EMBL" id="WDE08465.1"/>
    </source>
</evidence>
<keyword evidence="2" id="KW-1185">Reference proteome</keyword>
<name>A0AAE9Z9D9_9GAMM</name>
<accession>A0AAE9Z9D9</accession>